<feature type="compositionally biased region" description="Basic and acidic residues" evidence="3">
    <location>
        <begin position="1114"/>
        <end position="1128"/>
    </location>
</feature>
<feature type="domain" description="Response regulatory" evidence="5">
    <location>
        <begin position="1185"/>
        <end position="1313"/>
    </location>
</feature>
<name>A0A438MSC5_EXOME</name>
<feature type="compositionally biased region" description="Low complexity" evidence="3">
    <location>
        <begin position="532"/>
        <end position="542"/>
    </location>
</feature>
<feature type="compositionally biased region" description="Polar residues" evidence="3">
    <location>
        <begin position="350"/>
        <end position="362"/>
    </location>
</feature>
<dbReference type="CDD" id="cd00082">
    <property type="entry name" value="HisKA"/>
    <property type="match status" value="1"/>
</dbReference>
<dbReference type="FunFam" id="3.30.450.40:FF:000083">
    <property type="entry name" value="Sensor histidine kinase/response regulator, putative (AFU_orthologue AFUA_4G00660)"/>
    <property type="match status" value="1"/>
</dbReference>
<dbReference type="SMART" id="SM00388">
    <property type="entry name" value="HisKA"/>
    <property type="match status" value="1"/>
</dbReference>
<feature type="region of interest" description="Disordered" evidence="3">
    <location>
        <begin position="1095"/>
        <end position="1186"/>
    </location>
</feature>
<dbReference type="InterPro" id="IPR011006">
    <property type="entry name" value="CheY-like_superfamily"/>
</dbReference>
<dbReference type="PROSITE" id="PS50109">
    <property type="entry name" value="HIS_KIN"/>
    <property type="match status" value="1"/>
</dbReference>
<evidence type="ECO:0000259" key="4">
    <source>
        <dbReference type="PROSITE" id="PS50109"/>
    </source>
</evidence>
<gene>
    <name evidence="6" type="ORF">B0A52_09430</name>
</gene>
<evidence type="ECO:0000313" key="7">
    <source>
        <dbReference type="Proteomes" id="UP000288859"/>
    </source>
</evidence>
<dbReference type="Gene3D" id="3.40.50.2300">
    <property type="match status" value="1"/>
</dbReference>
<dbReference type="PRINTS" id="PR00344">
    <property type="entry name" value="BCTRLSENSOR"/>
</dbReference>
<dbReference type="InterPro" id="IPR050956">
    <property type="entry name" value="2C_system_His_kinase"/>
</dbReference>
<protein>
    <recommendedName>
        <fullName evidence="8">Histidine kinase</fullName>
    </recommendedName>
</protein>
<accession>A0A438MSC5</accession>
<dbReference type="Pfam" id="PF00512">
    <property type="entry name" value="HisKA"/>
    <property type="match status" value="1"/>
</dbReference>
<dbReference type="InterPro" id="IPR005467">
    <property type="entry name" value="His_kinase_dom"/>
</dbReference>
<dbReference type="InterPro" id="IPR036097">
    <property type="entry name" value="HisK_dim/P_sf"/>
</dbReference>
<dbReference type="EMBL" id="NAJM01000059">
    <property type="protein sequence ID" value="RVX66554.1"/>
    <property type="molecule type" value="Genomic_DNA"/>
</dbReference>
<evidence type="ECO:0000256" key="3">
    <source>
        <dbReference type="SAM" id="MobiDB-lite"/>
    </source>
</evidence>
<dbReference type="Gene3D" id="3.30.450.40">
    <property type="match status" value="1"/>
</dbReference>
<dbReference type="FunFam" id="1.10.287.130:FF:000023">
    <property type="entry name" value="Sensor histidine kinase/response regulator, putative"/>
    <property type="match status" value="1"/>
</dbReference>
<evidence type="ECO:0000313" key="6">
    <source>
        <dbReference type="EMBL" id="RVX66554.1"/>
    </source>
</evidence>
<evidence type="ECO:0008006" key="8">
    <source>
        <dbReference type="Google" id="ProtNLM"/>
    </source>
</evidence>
<proteinExistence type="predicted"/>
<dbReference type="PANTHER" id="PTHR43719:SF11">
    <property type="entry name" value="HISTIDINE KINASE_RESPONSE REGULATOR, PUTATIVE-RELATED"/>
    <property type="match status" value="1"/>
</dbReference>
<dbReference type="SUPFAM" id="SSF55874">
    <property type="entry name" value="ATPase domain of HSP90 chaperone/DNA topoisomerase II/histidine kinase"/>
    <property type="match status" value="1"/>
</dbReference>
<dbReference type="SUPFAM" id="SSF47384">
    <property type="entry name" value="Homodimeric domain of signal transducing histidine kinase"/>
    <property type="match status" value="1"/>
</dbReference>
<feature type="compositionally biased region" description="Low complexity" evidence="3">
    <location>
        <begin position="457"/>
        <end position="479"/>
    </location>
</feature>
<dbReference type="PROSITE" id="PS50110">
    <property type="entry name" value="RESPONSE_REGULATORY"/>
    <property type="match status" value="1"/>
</dbReference>
<keyword evidence="1 2" id="KW-0597">Phosphoprotein</keyword>
<dbReference type="VEuPathDB" id="FungiDB:PV10_02609"/>
<reference evidence="6 7" key="1">
    <citation type="submission" date="2017-03" db="EMBL/GenBank/DDBJ databases">
        <title>Genomes of endolithic fungi from Antarctica.</title>
        <authorList>
            <person name="Coleine C."/>
            <person name="Masonjones S."/>
            <person name="Stajich J.E."/>
        </authorList>
    </citation>
    <scope>NUCLEOTIDE SEQUENCE [LARGE SCALE GENOMIC DNA]</scope>
    <source>
        <strain evidence="6 7">CCFEE 6314</strain>
    </source>
</reference>
<dbReference type="OrthoDB" id="303614at2759"/>
<dbReference type="Gene3D" id="3.30.565.10">
    <property type="entry name" value="Histidine kinase-like ATPase, C-terminal domain"/>
    <property type="match status" value="1"/>
</dbReference>
<dbReference type="Pfam" id="PF00072">
    <property type="entry name" value="Response_reg"/>
    <property type="match status" value="1"/>
</dbReference>
<dbReference type="InterPro" id="IPR004358">
    <property type="entry name" value="Sig_transdc_His_kin-like_C"/>
</dbReference>
<sequence>MALEPAREREVHRYYQPWLETFLSSQRQLDKTEARPPLRIDGHRPRSSRDKALTAFAQLGCLRLNAKRGIVTLVDSRKQYIIAEATKSLSLLDDSGFVEGDELWFGNSFIARSHGISPDALNPPTVTVHSQDGSSSYSAPALIISDVATDPRYSSREYAGSGVSFYVGVPITTKSGHVIGVYNVTDDKPRDGISPDELRFMVDMANIVIQHLEVVKNNRARHRGERLIHGIGNFIEGTTPTLSDPPSDHQPHPDKAASGYFEHRPTSDRNTAGTSPGDVASPTTFKGLIIGDANTPSHDERQTPTPSHEGRQTPTQAPTSSEGSDLQHAKQPNTKEGSSAPPNNKHRNHISGTGTKRWSKQQASRDLATLEYSRVFDRAAVALRHCMNADGVVFLNASGANLSSGTSSKTSGGAVTIYHSTNKHGSPGYPKKDVSTQGQDRRHNRATSGAANHSSDEPAPSSSSSSSSSELDTSESSSSKTNIKRQNCEILGSSVPDRLDPIKVPELTLRRFVRRHPTGKSFSFDEFGRPLASSDDSSESASNVLGPIDDDEEAGLTAAQSATTLPTKNALHKAFRGARDMVFYPLWDFAKNRWHSAVIVWSDNAGTLTNVQEDMLYLKAFGNAVMNEVHRINLILSDKAKATFLANISHELRSPLHGILGSIEFLHDTVMDDFQASMVISVETCGKTLLDTVNHVLDHAKINNLSKNANRHLGHARNRGTEQASNSESSLTEEFDVATVIEEAVEAIYAGQVFRSANADRIDGKKEPMSAAARAMRDRDEVRSDIRESSASNKSVAVRLTLNMLDSTNWNVRSQPGALRRIVMNILGNSLKYTVQGSINVDLTVDGTRKKSSDILHLVLTVTDTGRGMSEEFVRNHAFTAFAQEDSLASGTGLGLSIVRQIVDSLGGKIHLSSQKDVGTEFKIWLSLPRSNRNPSAVEETRILRQMQKQVKGLHLAMIEPDYITVHKDDKDVRFKMSPKMTVEGSMKALAGEWFKMNVTTVGSMQDETPDFFMYPEPPPIDFLLDYHGNTGTDRAIPVIILCMNAFEAASLRANGIHKLTDIGRIIEVIAQPCGPQKLAKVLHRSMQRMKMLSDPAIRAGSNHVPLTTNRTEPPQKSREPPADDEAKGIPPSPLSHSSTNQDLTMQQRSESVKQNSSSTPETDDQAQEENKPSMADGPKSRSSRVLVVDDNKINLHLLEAFVLRTKHPHESASDGARALEAYKRSAMENGGAGRFKHILMDISMPVMDGITSAQEIRRFEKDHQIEPPVKIIALTGLEQEDAQGDASRAKFDMWLSKPVKFRDLQRLLENGLEPSDGVDQ</sequence>
<dbReference type="InterPro" id="IPR003661">
    <property type="entry name" value="HisK_dim/P_dom"/>
</dbReference>
<dbReference type="SUPFAM" id="SSF52172">
    <property type="entry name" value="CheY-like"/>
    <property type="match status" value="1"/>
</dbReference>
<feature type="compositionally biased region" description="Basic and acidic residues" evidence="3">
    <location>
        <begin position="246"/>
        <end position="267"/>
    </location>
</feature>
<feature type="compositionally biased region" description="Basic and acidic residues" evidence="3">
    <location>
        <begin position="775"/>
        <end position="788"/>
    </location>
</feature>
<dbReference type="InterPro" id="IPR029016">
    <property type="entry name" value="GAF-like_dom_sf"/>
</dbReference>
<dbReference type="SMART" id="SM00387">
    <property type="entry name" value="HATPase_c"/>
    <property type="match status" value="1"/>
</dbReference>
<dbReference type="GO" id="GO:0000155">
    <property type="term" value="F:phosphorelay sensor kinase activity"/>
    <property type="evidence" value="ECO:0007669"/>
    <property type="project" value="InterPro"/>
</dbReference>
<feature type="region of interest" description="Disordered" evidence="3">
    <location>
        <begin position="765"/>
        <end position="788"/>
    </location>
</feature>
<evidence type="ECO:0000259" key="5">
    <source>
        <dbReference type="PROSITE" id="PS50110"/>
    </source>
</evidence>
<feature type="compositionally biased region" description="Polar residues" evidence="3">
    <location>
        <begin position="1135"/>
        <end position="1161"/>
    </location>
</feature>
<feature type="domain" description="Histidine kinase" evidence="4">
    <location>
        <begin position="647"/>
        <end position="930"/>
    </location>
</feature>
<feature type="compositionally biased region" description="Polar residues" evidence="3">
    <location>
        <begin position="312"/>
        <end position="342"/>
    </location>
</feature>
<feature type="region of interest" description="Disordered" evidence="3">
    <location>
        <begin position="524"/>
        <end position="548"/>
    </location>
</feature>
<feature type="region of interest" description="Disordered" evidence="3">
    <location>
        <begin position="401"/>
        <end position="499"/>
    </location>
</feature>
<evidence type="ECO:0000256" key="2">
    <source>
        <dbReference type="PROSITE-ProRule" id="PRU00169"/>
    </source>
</evidence>
<dbReference type="PANTHER" id="PTHR43719">
    <property type="entry name" value="TWO-COMPONENT HISTIDINE KINASE"/>
    <property type="match status" value="1"/>
</dbReference>
<dbReference type="Proteomes" id="UP000288859">
    <property type="component" value="Unassembled WGS sequence"/>
</dbReference>
<dbReference type="SMART" id="SM00448">
    <property type="entry name" value="REC"/>
    <property type="match status" value="1"/>
</dbReference>
<dbReference type="CDD" id="cd17546">
    <property type="entry name" value="REC_hyHK_CKI1_RcsC-like"/>
    <property type="match status" value="1"/>
</dbReference>
<evidence type="ECO:0000256" key="1">
    <source>
        <dbReference type="ARBA" id="ARBA00022553"/>
    </source>
</evidence>
<organism evidence="6 7">
    <name type="scientific">Exophiala mesophila</name>
    <name type="common">Black yeast-like fungus</name>
    <dbReference type="NCBI Taxonomy" id="212818"/>
    <lineage>
        <taxon>Eukaryota</taxon>
        <taxon>Fungi</taxon>
        <taxon>Dikarya</taxon>
        <taxon>Ascomycota</taxon>
        <taxon>Pezizomycotina</taxon>
        <taxon>Eurotiomycetes</taxon>
        <taxon>Chaetothyriomycetidae</taxon>
        <taxon>Chaetothyriales</taxon>
        <taxon>Herpotrichiellaceae</taxon>
        <taxon>Exophiala</taxon>
    </lineage>
</organism>
<feature type="modified residue" description="4-aspartylphosphate" evidence="2">
    <location>
        <position position="1242"/>
    </location>
</feature>
<dbReference type="Gene3D" id="1.10.287.130">
    <property type="match status" value="1"/>
</dbReference>
<dbReference type="InterPro" id="IPR003594">
    <property type="entry name" value="HATPase_dom"/>
</dbReference>
<dbReference type="InterPro" id="IPR036890">
    <property type="entry name" value="HATPase_C_sf"/>
</dbReference>
<feature type="region of interest" description="Disordered" evidence="3">
    <location>
        <begin position="235"/>
        <end position="362"/>
    </location>
</feature>
<dbReference type="InterPro" id="IPR001789">
    <property type="entry name" value="Sig_transdc_resp-reg_receiver"/>
</dbReference>
<comment type="caution">
    <text evidence="6">The sequence shown here is derived from an EMBL/GenBank/DDBJ whole genome shotgun (WGS) entry which is preliminary data.</text>
</comment>
<feature type="compositionally biased region" description="Low complexity" evidence="3">
    <location>
        <begin position="403"/>
        <end position="413"/>
    </location>
</feature>
<dbReference type="SUPFAM" id="SSF55781">
    <property type="entry name" value="GAF domain-like"/>
    <property type="match status" value="1"/>
</dbReference>
<dbReference type="Pfam" id="PF02518">
    <property type="entry name" value="HATPase_c"/>
    <property type="match status" value="1"/>
</dbReference>